<dbReference type="InterPro" id="IPR051120">
    <property type="entry name" value="ABC_AA/LPS_Transport"/>
</dbReference>
<feature type="domain" description="ABC transporter" evidence="4">
    <location>
        <begin position="4"/>
        <end position="257"/>
    </location>
</feature>
<dbReference type="GO" id="GO:0016887">
    <property type="term" value="F:ATP hydrolysis activity"/>
    <property type="evidence" value="ECO:0007669"/>
    <property type="project" value="InterPro"/>
</dbReference>
<organism evidence="5">
    <name type="scientific">Mesotoga infera</name>
    <dbReference type="NCBI Taxonomy" id="1236046"/>
    <lineage>
        <taxon>Bacteria</taxon>
        <taxon>Thermotogati</taxon>
        <taxon>Thermotogota</taxon>
        <taxon>Thermotogae</taxon>
        <taxon>Kosmotogales</taxon>
        <taxon>Kosmotogaceae</taxon>
        <taxon>Mesotoga</taxon>
    </lineage>
</organism>
<dbReference type="GO" id="GO:0015188">
    <property type="term" value="F:L-isoleucine transmembrane transporter activity"/>
    <property type="evidence" value="ECO:0007669"/>
    <property type="project" value="TreeGrafter"/>
</dbReference>
<dbReference type="GO" id="GO:0005524">
    <property type="term" value="F:ATP binding"/>
    <property type="evidence" value="ECO:0007669"/>
    <property type="project" value="UniProtKB-KW"/>
</dbReference>
<dbReference type="GO" id="GO:0042941">
    <property type="term" value="P:D-alanine transmembrane transport"/>
    <property type="evidence" value="ECO:0007669"/>
    <property type="project" value="TreeGrafter"/>
</dbReference>
<comment type="caution">
    <text evidence="5">The sequence shown here is derived from an EMBL/GenBank/DDBJ whole genome shotgun (WGS) entry which is preliminary data.</text>
</comment>
<dbReference type="Pfam" id="PF00005">
    <property type="entry name" value="ABC_tran"/>
    <property type="match status" value="1"/>
</dbReference>
<dbReference type="CDD" id="cd03219">
    <property type="entry name" value="ABC_Mj1267_LivG_branched"/>
    <property type="match status" value="1"/>
</dbReference>
<dbReference type="SMART" id="SM00382">
    <property type="entry name" value="AAA"/>
    <property type="match status" value="1"/>
</dbReference>
<dbReference type="GO" id="GO:0015808">
    <property type="term" value="P:L-alanine transport"/>
    <property type="evidence" value="ECO:0007669"/>
    <property type="project" value="TreeGrafter"/>
</dbReference>
<dbReference type="Gene3D" id="3.40.50.300">
    <property type="entry name" value="P-loop containing nucleotide triphosphate hydrolases"/>
    <property type="match status" value="1"/>
</dbReference>
<evidence type="ECO:0000313" key="5">
    <source>
        <dbReference type="EMBL" id="HDP77631.1"/>
    </source>
</evidence>
<keyword evidence="2" id="KW-0547">Nucleotide-binding</keyword>
<dbReference type="PANTHER" id="PTHR45772">
    <property type="entry name" value="CONSERVED COMPONENT OF ABC TRANSPORTER FOR NATURAL AMINO ACIDS-RELATED"/>
    <property type="match status" value="1"/>
</dbReference>
<dbReference type="InterPro" id="IPR032823">
    <property type="entry name" value="BCA_ABC_TP_C"/>
</dbReference>
<keyword evidence="3 5" id="KW-0067">ATP-binding</keyword>
<protein>
    <submittedName>
        <fullName evidence="5">ABC transporter ATP-binding protein</fullName>
    </submittedName>
</protein>
<dbReference type="PROSITE" id="PS50893">
    <property type="entry name" value="ABC_TRANSPORTER_2"/>
    <property type="match status" value="1"/>
</dbReference>
<evidence type="ECO:0000256" key="1">
    <source>
        <dbReference type="ARBA" id="ARBA00022448"/>
    </source>
</evidence>
<name>A0A7C1CWD0_9BACT</name>
<dbReference type="InterPro" id="IPR003439">
    <property type="entry name" value="ABC_transporter-like_ATP-bd"/>
</dbReference>
<dbReference type="InterPro" id="IPR003593">
    <property type="entry name" value="AAA+_ATPase"/>
</dbReference>
<dbReference type="GO" id="GO:0005304">
    <property type="term" value="F:L-valine transmembrane transporter activity"/>
    <property type="evidence" value="ECO:0007669"/>
    <property type="project" value="TreeGrafter"/>
</dbReference>
<dbReference type="InterPro" id="IPR027417">
    <property type="entry name" value="P-loop_NTPase"/>
</dbReference>
<dbReference type="GO" id="GO:1903806">
    <property type="term" value="P:L-isoleucine import across plasma membrane"/>
    <property type="evidence" value="ECO:0007669"/>
    <property type="project" value="TreeGrafter"/>
</dbReference>
<evidence type="ECO:0000259" key="4">
    <source>
        <dbReference type="PROSITE" id="PS50893"/>
    </source>
</evidence>
<sequence length="264" mass="29118">MSLLTLDNTTMKFGGLTAVEEVSLRVEEGEIFGLIGPNGAGKTTVFNMVTGHYTPTNGRILFEESEITGLPPDRITRTGIARTFQNIRLFKDLTVLENVMVSQHHTIASNGAALSWLLRSVSRIGYAERENEMKAKALDLLSVFGIEKHSDEKSSSLPYGSQRLLEIARAMATGSVLLLLDEPAAGMNPSETASLVKTIRRIRDDFGLTILLIEHDMKLVMGLCERIMVLDHGRTISEGDPAFVQKDVRVIEAYLGREWVTVGK</sequence>
<dbReference type="GO" id="GO:0015192">
    <property type="term" value="F:L-phenylalanine transmembrane transporter activity"/>
    <property type="evidence" value="ECO:0007669"/>
    <property type="project" value="TreeGrafter"/>
</dbReference>
<proteinExistence type="predicted"/>
<keyword evidence="1" id="KW-0813">Transport</keyword>
<dbReference type="Pfam" id="PF12399">
    <property type="entry name" value="BCA_ABC_TP_C"/>
    <property type="match status" value="1"/>
</dbReference>
<evidence type="ECO:0000256" key="3">
    <source>
        <dbReference type="ARBA" id="ARBA00022840"/>
    </source>
</evidence>
<dbReference type="GO" id="GO:0005886">
    <property type="term" value="C:plasma membrane"/>
    <property type="evidence" value="ECO:0007669"/>
    <property type="project" value="TreeGrafter"/>
</dbReference>
<dbReference type="Proteomes" id="UP000886198">
    <property type="component" value="Unassembled WGS sequence"/>
</dbReference>
<dbReference type="FunFam" id="3.40.50.300:FF:000421">
    <property type="entry name" value="Branched-chain amino acid ABC transporter ATP-binding protein"/>
    <property type="match status" value="1"/>
</dbReference>
<dbReference type="PANTHER" id="PTHR45772:SF7">
    <property type="entry name" value="AMINO ACID ABC TRANSPORTER ATP-BINDING PROTEIN"/>
    <property type="match status" value="1"/>
</dbReference>
<dbReference type="AlphaFoldDB" id="A0A7C1CWD0"/>
<gene>
    <name evidence="5" type="ORF">ENN47_05510</name>
</gene>
<dbReference type="SUPFAM" id="SSF52540">
    <property type="entry name" value="P-loop containing nucleoside triphosphate hydrolases"/>
    <property type="match status" value="1"/>
</dbReference>
<evidence type="ECO:0000256" key="2">
    <source>
        <dbReference type="ARBA" id="ARBA00022741"/>
    </source>
</evidence>
<accession>A0A7C1CWD0</accession>
<dbReference type="GO" id="GO:1903805">
    <property type="term" value="P:L-valine import across plasma membrane"/>
    <property type="evidence" value="ECO:0007669"/>
    <property type="project" value="TreeGrafter"/>
</dbReference>
<reference evidence="5" key="1">
    <citation type="journal article" date="2020" name="mSystems">
        <title>Genome- and Community-Level Interaction Insights into Carbon Utilization and Element Cycling Functions of Hydrothermarchaeota in Hydrothermal Sediment.</title>
        <authorList>
            <person name="Zhou Z."/>
            <person name="Liu Y."/>
            <person name="Xu W."/>
            <person name="Pan J."/>
            <person name="Luo Z.H."/>
            <person name="Li M."/>
        </authorList>
    </citation>
    <scope>NUCLEOTIDE SEQUENCE [LARGE SCALE GENOMIC DNA]</scope>
    <source>
        <strain evidence="5">SpSt-1179</strain>
    </source>
</reference>
<dbReference type="EMBL" id="DSBT01000153">
    <property type="protein sequence ID" value="HDP77631.1"/>
    <property type="molecule type" value="Genomic_DNA"/>
</dbReference>